<organism evidence="2 3">
    <name type="scientific">Paspalum notatum var. saurae</name>
    <dbReference type="NCBI Taxonomy" id="547442"/>
    <lineage>
        <taxon>Eukaryota</taxon>
        <taxon>Viridiplantae</taxon>
        <taxon>Streptophyta</taxon>
        <taxon>Embryophyta</taxon>
        <taxon>Tracheophyta</taxon>
        <taxon>Spermatophyta</taxon>
        <taxon>Magnoliopsida</taxon>
        <taxon>Liliopsida</taxon>
        <taxon>Poales</taxon>
        <taxon>Poaceae</taxon>
        <taxon>PACMAD clade</taxon>
        <taxon>Panicoideae</taxon>
        <taxon>Andropogonodae</taxon>
        <taxon>Paspaleae</taxon>
        <taxon>Paspalinae</taxon>
        <taxon>Paspalum</taxon>
    </lineage>
</organism>
<dbReference type="EMBL" id="CP144746">
    <property type="protein sequence ID" value="WVZ59112.1"/>
    <property type="molecule type" value="Genomic_DNA"/>
</dbReference>
<proteinExistence type="predicted"/>
<keyword evidence="3" id="KW-1185">Reference proteome</keyword>
<feature type="region of interest" description="Disordered" evidence="1">
    <location>
        <begin position="1"/>
        <end position="21"/>
    </location>
</feature>
<dbReference type="AlphaFoldDB" id="A0AAQ3WET3"/>
<evidence type="ECO:0000313" key="2">
    <source>
        <dbReference type="EMBL" id="WVZ59112.1"/>
    </source>
</evidence>
<reference evidence="2 3" key="1">
    <citation type="submission" date="2024-02" db="EMBL/GenBank/DDBJ databases">
        <title>High-quality chromosome-scale genome assembly of Pensacola bahiagrass (Paspalum notatum Flugge var. saurae).</title>
        <authorList>
            <person name="Vega J.M."/>
            <person name="Podio M."/>
            <person name="Orjuela J."/>
            <person name="Siena L.A."/>
            <person name="Pessino S.C."/>
            <person name="Combes M.C."/>
            <person name="Mariac C."/>
            <person name="Albertini E."/>
            <person name="Pupilli F."/>
            <person name="Ortiz J.P.A."/>
            <person name="Leblanc O."/>
        </authorList>
    </citation>
    <scope>NUCLEOTIDE SEQUENCE [LARGE SCALE GENOMIC DNA]</scope>
    <source>
        <strain evidence="2">R1</strain>
        <tissue evidence="2">Leaf</tissue>
    </source>
</reference>
<accession>A0AAQ3WET3</accession>
<evidence type="ECO:0000313" key="3">
    <source>
        <dbReference type="Proteomes" id="UP001341281"/>
    </source>
</evidence>
<gene>
    <name evidence="2" type="ORF">U9M48_009310</name>
</gene>
<feature type="compositionally biased region" description="Low complexity" evidence="1">
    <location>
        <begin position="264"/>
        <end position="275"/>
    </location>
</feature>
<sequence>MQRASQGQHHVHPRRGVDRAERAHVVPAGDGHHLRGAPHHLQGVRRGPRRRLRALQHGGGAGAVHRRGAARREALLRGGPHLPGGVRAQRRGHVHVGGVGLLAVAGRPAAGLRALHLLRQLRARHAAGAARDRRRRAGQRRAVPVGDAPGRRQLRRPGPAARGLRGGGRGPRDRRALVLPGGGALPRRRRRLPHALRLELRPGERVGRRAHALLPAAHGPDHEPKARRAGVARRRVHRGTRRRARRRGGGADPGGDGRGGGRQDQGAGEEAQGYARGRRGARRLVAAQLRRVRRRAQAPVRRPAAALIPFIPMIHGHHPAEPIHPTCVRSKNACACGDAHQYCVRTTLVLYL</sequence>
<evidence type="ECO:0000256" key="1">
    <source>
        <dbReference type="SAM" id="MobiDB-lite"/>
    </source>
</evidence>
<feature type="compositionally biased region" description="Basic residues" evidence="1">
    <location>
        <begin position="227"/>
        <end position="248"/>
    </location>
</feature>
<feature type="compositionally biased region" description="Gly residues" evidence="1">
    <location>
        <begin position="250"/>
        <end position="263"/>
    </location>
</feature>
<feature type="region of interest" description="Disordered" evidence="1">
    <location>
        <begin position="126"/>
        <end position="190"/>
    </location>
</feature>
<name>A0AAQ3WET3_PASNO</name>
<dbReference type="Proteomes" id="UP001341281">
    <property type="component" value="Chromosome 02"/>
</dbReference>
<feature type="region of interest" description="Disordered" evidence="1">
    <location>
        <begin position="213"/>
        <end position="280"/>
    </location>
</feature>
<protein>
    <submittedName>
        <fullName evidence="2">Uncharacterized protein</fullName>
    </submittedName>
</protein>